<dbReference type="Gene3D" id="3.30.470.160">
    <property type="entry name" value="Inositol polyphosphate kinase"/>
    <property type="match status" value="1"/>
</dbReference>
<dbReference type="EC" id="2.7.-.-" evidence="4"/>
<feature type="transmembrane region" description="Helical" evidence="6">
    <location>
        <begin position="112"/>
        <end position="132"/>
    </location>
</feature>
<gene>
    <name evidence="7" type="ORF">GPUH_LOCUS25444</name>
</gene>
<protein>
    <recommendedName>
        <fullName evidence="4">Kinase</fullName>
        <ecNumber evidence="4">2.7.-.-</ecNumber>
    </recommendedName>
</protein>
<evidence type="ECO:0000256" key="5">
    <source>
        <dbReference type="SAM" id="MobiDB-lite"/>
    </source>
</evidence>
<dbReference type="OrthoDB" id="2573163at2759"/>
<sequence length="140" mass="16205">MGTRQYGDDASDQKRQAQTNKCRASTSATIGIRLVGMQLYREESGSYFYVNKYLGRQMNCDMFRETLAEYFMKAGKVRSKALLKKLVTLRKLQNEDNEERCCCEERTSTVRWIFFDVLQLFLGLAVLFTFGLELSSFDQG</sequence>
<dbReference type="InterPro" id="IPR038286">
    <property type="entry name" value="IPK_sf"/>
</dbReference>
<evidence type="ECO:0000256" key="2">
    <source>
        <dbReference type="ARBA" id="ARBA00022679"/>
    </source>
</evidence>
<keyword evidence="6" id="KW-0812">Transmembrane</keyword>
<dbReference type="WBParaSite" id="GPUH_0002547401-mRNA-1">
    <property type="protein sequence ID" value="GPUH_0002547401-mRNA-1"/>
    <property type="gene ID" value="GPUH_0002547401"/>
</dbReference>
<dbReference type="GO" id="GO:0000828">
    <property type="term" value="F:inositol hexakisphosphate kinase activity"/>
    <property type="evidence" value="ECO:0007669"/>
    <property type="project" value="TreeGrafter"/>
</dbReference>
<comment type="similarity">
    <text evidence="1 4">Belongs to the inositol phosphokinase (IPK) family.</text>
</comment>
<dbReference type="PANTHER" id="PTHR12400">
    <property type="entry name" value="INOSITOL POLYPHOSPHATE KINASE"/>
    <property type="match status" value="1"/>
</dbReference>
<dbReference type="AlphaFoldDB" id="A0A183EWV3"/>
<dbReference type="Pfam" id="PF03770">
    <property type="entry name" value="IPK"/>
    <property type="match status" value="1"/>
</dbReference>
<dbReference type="InterPro" id="IPR005522">
    <property type="entry name" value="IPK"/>
</dbReference>
<dbReference type="Proteomes" id="UP000271098">
    <property type="component" value="Unassembled WGS sequence"/>
</dbReference>
<dbReference type="GO" id="GO:0032958">
    <property type="term" value="P:inositol phosphate biosynthetic process"/>
    <property type="evidence" value="ECO:0007669"/>
    <property type="project" value="InterPro"/>
</dbReference>
<keyword evidence="3 4" id="KW-0418">Kinase</keyword>
<dbReference type="SUPFAM" id="SSF56104">
    <property type="entry name" value="SAICAR synthase-like"/>
    <property type="match status" value="1"/>
</dbReference>
<evidence type="ECO:0000313" key="9">
    <source>
        <dbReference type="WBParaSite" id="GPUH_0002547401-mRNA-1"/>
    </source>
</evidence>
<name>A0A183EWV3_9BILA</name>
<dbReference type="GO" id="GO:0046854">
    <property type="term" value="P:phosphatidylinositol phosphate biosynthetic process"/>
    <property type="evidence" value="ECO:0007669"/>
    <property type="project" value="TreeGrafter"/>
</dbReference>
<evidence type="ECO:0000256" key="1">
    <source>
        <dbReference type="ARBA" id="ARBA00007374"/>
    </source>
</evidence>
<evidence type="ECO:0000313" key="8">
    <source>
        <dbReference type="Proteomes" id="UP000271098"/>
    </source>
</evidence>
<reference evidence="7 8" key="2">
    <citation type="submission" date="2018-11" db="EMBL/GenBank/DDBJ databases">
        <authorList>
            <consortium name="Pathogen Informatics"/>
        </authorList>
    </citation>
    <scope>NUCLEOTIDE SEQUENCE [LARGE SCALE GENOMIC DNA]</scope>
</reference>
<keyword evidence="6" id="KW-0472">Membrane</keyword>
<evidence type="ECO:0000256" key="4">
    <source>
        <dbReference type="RuleBase" id="RU363090"/>
    </source>
</evidence>
<dbReference type="GO" id="GO:0005634">
    <property type="term" value="C:nucleus"/>
    <property type="evidence" value="ECO:0007669"/>
    <property type="project" value="TreeGrafter"/>
</dbReference>
<dbReference type="GO" id="GO:0005737">
    <property type="term" value="C:cytoplasm"/>
    <property type="evidence" value="ECO:0007669"/>
    <property type="project" value="TreeGrafter"/>
</dbReference>
<keyword evidence="8" id="KW-1185">Reference proteome</keyword>
<dbReference type="PANTHER" id="PTHR12400:SF21">
    <property type="entry name" value="KINASE"/>
    <property type="match status" value="1"/>
</dbReference>
<dbReference type="EMBL" id="UYRT01105252">
    <property type="protein sequence ID" value="VDN44209.1"/>
    <property type="molecule type" value="Genomic_DNA"/>
</dbReference>
<reference evidence="9" key="1">
    <citation type="submission" date="2016-06" db="UniProtKB">
        <authorList>
            <consortium name="WormBaseParasite"/>
        </authorList>
    </citation>
    <scope>IDENTIFICATION</scope>
</reference>
<feature type="region of interest" description="Disordered" evidence="5">
    <location>
        <begin position="1"/>
        <end position="20"/>
    </location>
</feature>
<proteinExistence type="inferred from homology"/>
<evidence type="ECO:0000256" key="3">
    <source>
        <dbReference type="ARBA" id="ARBA00022777"/>
    </source>
</evidence>
<evidence type="ECO:0000313" key="7">
    <source>
        <dbReference type="EMBL" id="VDN44209.1"/>
    </source>
</evidence>
<keyword evidence="6" id="KW-1133">Transmembrane helix</keyword>
<accession>A0A183EWV3</accession>
<evidence type="ECO:0000256" key="6">
    <source>
        <dbReference type="SAM" id="Phobius"/>
    </source>
</evidence>
<organism evidence="9">
    <name type="scientific">Gongylonema pulchrum</name>
    <dbReference type="NCBI Taxonomy" id="637853"/>
    <lineage>
        <taxon>Eukaryota</taxon>
        <taxon>Metazoa</taxon>
        <taxon>Ecdysozoa</taxon>
        <taxon>Nematoda</taxon>
        <taxon>Chromadorea</taxon>
        <taxon>Rhabditida</taxon>
        <taxon>Spirurina</taxon>
        <taxon>Spiruromorpha</taxon>
        <taxon>Spiruroidea</taxon>
        <taxon>Gongylonematidae</taxon>
        <taxon>Gongylonema</taxon>
    </lineage>
</organism>
<keyword evidence="2 4" id="KW-0808">Transferase</keyword>